<reference evidence="2 3" key="1">
    <citation type="journal article" date="2014" name="Nature">
        <title>An environmental bacterial taxon with a large and distinct metabolic repertoire.</title>
        <authorList>
            <person name="Wilson M.C."/>
            <person name="Mori T."/>
            <person name="Ruckert C."/>
            <person name="Uria A.R."/>
            <person name="Helf M.J."/>
            <person name="Takada K."/>
            <person name="Gernert C."/>
            <person name="Steffens U.A."/>
            <person name="Heycke N."/>
            <person name="Schmitt S."/>
            <person name="Rinke C."/>
            <person name="Helfrich E.J."/>
            <person name="Brachmann A.O."/>
            <person name="Gurgui C."/>
            <person name="Wakimoto T."/>
            <person name="Kracht M."/>
            <person name="Crusemann M."/>
            <person name="Hentschel U."/>
            <person name="Abe I."/>
            <person name="Matsunaga S."/>
            <person name="Kalinowski J."/>
            <person name="Takeyama H."/>
            <person name="Piel J."/>
        </authorList>
    </citation>
    <scope>NUCLEOTIDE SEQUENCE [LARGE SCALE GENOMIC DNA]</scope>
    <source>
        <strain evidence="3">TSY1</strain>
    </source>
</reference>
<comment type="caution">
    <text evidence="2">The sequence shown here is derived from an EMBL/GenBank/DDBJ whole genome shotgun (WGS) entry which is preliminary data.</text>
</comment>
<sequence>MLGIIGVVWGLGGVVFMLGYAVVRLFPVTMAAFEQPLQWYHWVCLISFVVFMAYSEGYRGFQQAFSPRVAARLKYLYDYPRPWHVALSPLFCMGYFYIQRRRCIAIYTLTLGIIVIILAVRLLSQPWRGIIDAGVLVGLTWGLVTVLISTQQAFSATP</sequence>
<feature type="transmembrane region" description="Helical" evidence="1">
    <location>
        <begin position="104"/>
        <end position="123"/>
    </location>
</feature>
<feature type="transmembrane region" description="Helical" evidence="1">
    <location>
        <begin position="135"/>
        <end position="154"/>
    </location>
</feature>
<keyword evidence="1" id="KW-1133">Transmembrane helix</keyword>
<evidence type="ECO:0000256" key="1">
    <source>
        <dbReference type="SAM" id="Phobius"/>
    </source>
</evidence>
<dbReference type="AlphaFoldDB" id="W4L4E9"/>
<evidence type="ECO:0000313" key="3">
    <source>
        <dbReference type="Proteomes" id="UP000019141"/>
    </source>
</evidence>
<feature type="transmembrane region" description="Helical" evidence="1">
    <location>
        <begin position="82"/>
        <end position="98"/>
    </location>
</feature>
<gene>
    <name evidence="2" type="ORF">ETSY1_43150</name>
</gene>
<feature type="transmembrane region" description="Helical" evidence="1">
    <location>
        <begin position="39"/>
        <end position="61"/>
    </location>
</feature>
<feature type="non-terminal residue" evidence="2">
    <location>
        <position position="158"/>
    </location>
</feature>
<keyword evidence="3" id="KW-1185">Reference proteome</keyword>
<dbReference type="EMBL" id="AZHW01001443">
    <property type="protein sequence ID" value="ETW92550.1"/>
    <property type="molecule type" value="Genomic_DNA"/>
</dbReference>
<feature type="transmembrane region" description="Helical" evidence="1">
    <location>
        <begin position="7"/>
        <end position="27"/>
    </location>
</feature>
<accession>W4L4E9</accession>
<name>W4L4E9_ENTF1</name>
<organism evidence="2 3">
    <name type="scientific">Entotheonella factor</name>
    <dbReference type="NCBI Taxonomy" id="1429438"/>
    <lineage>
        <taxon>Bacteria</taxon>
        <taxon>Pseudomonadati</taxon>
        <taxon>Nitrospinota/Tectimicrobiota group</taxon>
        <taxon>Candidatus Tectimicrobiota</taxon>
        <taxon>Candidatus Entotheonellia</taxon>
        <taxon>Candidatus Entotheonellales</taxon>
        <taxon>Candidatus Entotheonellaceae</taxon>
        <taxon>Candidatus Entotheonella</taxon>
    </lineage>
</organism>
<keyword evidence="1" id="KW-0472">Membrane</keyword>
<dbReference type="Proteomes" id="UP000019141">
    <property type="component" value="Unassembled WGS sequence"/>
</dbReference>
<keyword evidence="1" id="KW-0812">Transmembrane</keyword>
<protein>
    <submittedName>
        <fullName evidence="2">Uncharacterized protein</fullName>
    </submittedName>
</protein>
<evidence type="ECO:0000313" key="2">
    <source>
        <dbReference type="EMBL" id="ETW92550.1"/>
    </source>
</evidence>
<dbReference type="HOGENOM" id="CLU_104560_0_0_7"/>
<proteinExistence type="predicted"/>